<feature type="region of interest" description="Disordered" evidence="1">
    <location>
        <begin position="21"/>
        <end position="70"/>
    </location>
</feature>
<dbReference type="Proteomes" id="UP000643279">
    <property type="component" value="Unassembled WGS sequence"/>
</dbReference>
<feature type="compositionally biased region" description="Pro residues" evidence="1">
    <location>
        <begin position="60"/>
        <end position="70"/>
    </location>
</feature>
<name>A0ABQ2AXR9_9MICC</name>
<evidence type="ECO:0000313" key="3">
    <source>
        <dbReference type="Proteomes" id="UP000643279"/>
    </source>
</evidence>
<evidence type="ECO:0000313" key="2">
    <source>
        <dbReference type="EMBL" id="GGI01490.1"/>
    </source>
</evidence>
<evidence type="ECO:0008006" key="4">
    <source>
        <dbReference type="Google" id="ProtNLM"/>
    </source>
</evidence>
<accession>A0ABQ2AXR9</accession>
<organism evidence="2 3">
    <name type="scientific">Arthrobacter liuii</name>
    <dbReference type="NCBI Taxonomy" id="1476996"/>
    <lineage>
        <taxon>Bacteria</taxon>
        <taxon>Bacillati</taxon>
        <taxon>Actinomycetota</taxon>
        <taxon>Actinomycetes</taxon>
        <taxon>Micrococcales</taxon>
        <taxon>Micrococcaceae</taxon>
        <taxon>Arthrobacter</taxon>
    </lineage>
</organism>
<evidence type="ECO:0000256" key="1">
    <source>
        <dbReference type="SAM" id="MobiDB-lite"/>
    </source>
</evidence>
<protein>
    <recommendedName>
        <fullName evidence="4">Secreted protein</fullName>
    </recommendedName>
</protein>
<dbReference type="EMBL" id="BMFW01000034">
    <property type="protein sequence ID" value="GGI01490.1"/>
    <property type="molecule type" value="Genomic_DNA"/>
</dbReference>
<proteinExistence type="predicted"/>
<comment type="caution">
    <text evidence="2">The sequence shown here is derived from an EMBL/GenBank/DDBJ whole genome shotgun (WGS) entry which is preliminary data.</text>
</comment>
<sequence>MFVLRLAVPGAVANPAPTLCEEQPLVGRPQGDTGDPTVPASQANEIPLRLENLPRTQPRRTPPMPFPTCT</sequence>
<reference evidence="3" key="1">
    <citation type="journal article" date="2019" name="Int. J. Syst. Evol. Microbiol.">
        <title>The Global Catalogue of Microorganisms (GCM) 10K type strain sequencing project: providing services to taxonomists for standard genome sequencing and annotation.</title>
        <authorList>
            <consortium name="The Broad Institute Genomics Platform"/>
            <consortium name="The Broad Institute Genome Sequencing Center for Infectious Disease"/>
            <person name="Wu L."/>
            <person name="Ma J."/>
        </authorList>
    </citation>
    <scope>NUCLEOTIDE SEQUENCE [LARGE SCALE GENOMIC DNA]</scope>
    <source>
        <strain evidence="3">CGMCC 1.12778</strain>
    </source>
</reference>
<gene>
    <name evidence="2" type="ORF">GCM10007170_41050</name>
</gene>
<keyword evidence="3" id="KW-1185">Reference proteome</keyword>